<accession>C7ZQS0</accession>
<feature type="compositionally biased region" description="Basic and acidic residues" evidence="1">
    <location>
        <begin position="242"/>
        <end position="259"/>
    </location>
</feature>
<feature type="region of interest" description="Disordered" evidence="1">
    <location>
        <begin position="238"/>
        <end position="259"/>
    </location>
</feature>
<dbReference type="SUPFAM" id="SSF48317">
    <property type="entry name" value="Acid phosphatase/Vanadium-dependent haloperoxidase"/>
    <property type="match status" value="1"/>
</dbReference>
<evidence type="ECO:0000256" key="1">
    <source>
        <dbReference type="SAM" id="MobiDB-lite"/>
    </source>
</evidence>
<feature type="transmembrane region" description="Helical" evidence="2">
    <location>
        <begin position="295"/>
        <end position="314"/>
    </location>
</feature>
<dbReference type="VEuPathDB" id="FungiDB:NECHADRAFT_98389"/>
<dbReference type="GeneID" id="9666867"/>
<keyword evidence="2" id="KW-0812">Transmembrane</keyword>
<dbReference type="EMBL" id="GG699009">
    <property type="protein sequence ID" value="EEU33634.1"/>
    <property type="molecule type" value="Genomic_DNA"/>
</dbReference>
<organism evidence="3 4">
    <name type="scientific">Fusarium vanettenii (strain ATCC MYA-4622 / CBS 123669 / FGSC 9596 / NRRL 45880 / 77-13-4)</name>
    <name type="common">Fusarium solani subsp. pisi</name>
    <dbReference type="NCBI Taxonomy" id="660122"/>
    <lineage>
        <taxon>Eukaryota</taxon>
        <taxon>Fungi</taxon>
        <taxon>Dikarya</taxon>
        <taxon>Ascomycota</taxon>
        <taxon>Pezizomycotina</taxon>
        <taxon>Sordariomycetes</taxon>
        <taxon>Hypocreomycetidae</taxon>
        <taxon>Hypocreales</taxon>
        <taxon>Nectriaceae</taxon>
        <taxon>Fusarium</taxon>
        <taxon>Fusarium solani species complex</taxon>
        <taxon>Fusarium vanettenii</taxon>
    </lineage>
</organism>
<name>C7ZQS0_FUSV7</name>
<dbReference type="HOGENOM" id="CLU_021458_2_0_1"/>
<proteinExistence type="predicted"/>
<dbReference type="GO" id="GO:0006644">
    <property type="term" value="P:phospholipid metabolic process"/>
    <property type="evidence" value="ECO:0007669"/>
    <property type="project" value="InterPro"/>
</dbReference>
<feature type="transmembrane region" description="Helical" evidence="2">
    <location>
        <begin position="21"/>
        <end position="42"/>
    </location>
</feature>
<reference evidence="3 4" key="1">
    <citation type="journal article" date="2009" name="PLoS Genet.">
        <title>The genome of Nectria haematococca: contribution of supernumerary chromosomes to gene expansion.</title>
        <authorList>
            <person name="Coleman J.J."/>
            <person name="Rounsley S.D."/>
            <person name="Rodriguez-Carres M."/>
            <person name="Kuo A."/>
            <person name="Wasmann C.C."/>
            <person name="Grimwood J."/>
            <person name="Schmutz J."/>
            <person name="Taga M."/>
            <person name="White G.J."/>
            <person name="Zhou S."/>
            <person name="Schwartz D.C."/>
            <person name="Freitag M."/>
            <person name="Ma L.J."/>
            <person name="Danchin E.G."/>
            <person name="Henrissat B."/>
            <person name="Coutinho P.M."/>
            <person name="Nelson D.R."/>
            <person name="Straney D."/>
            <person name="Napoli C.A."/>
            <person name="Barker B.M."/>
            <person name="Gribskov M."/>
            <person name="Rep M."/>
            <person name="Kroken S."/>
            <person name="Molnar I."/>
            <person name="Rensing C."/>
            <person name="Kennell J.C."/>
            <person name="Zamora J."/>
            <person name="Farman M.L."/>
            <person name="Selker E.U."/>
            <person name="Salamov A."/>
            <person name="Shapiro H."/>
            <person name="Pangilinan J."/>
            <person name="Lindquist E."/>
            <person name="Lamers C."/>
            <person name="Grigoriev I.V."/>
            <person name="Geiser D.M."/>
            <person name="Covert S.F."/>
            <person name="Temporini E."/>
            <person name="Vanetten H.D."/>
        </authorList>
    </citation>
    <scope>NUCLEOTIDE SEQUENCE [LARGE SCALE GENOMIC DNA]</scope>
    <source>
        <strain evidence="4">ATCC MYA-4622 / CBS 123669 / FGSC 9596 / NRRL 45880 / 77-13-4</strain>
    </source>
</reference>
<keyword evidence="2" id="KW-0472">Membrane</keyword>
<dbReference type="GO" id="GO:0046839">
    <property type="term" value="P:phospholipid dephosphorylation"/>
    <property type="evidence" value="ECO:0007669"/>
    <property type="project" value="TreeGrafter"/>
</dbReference>
<dbReference type="RefSeq" id="XP_003039347.1">
    <property type="nucleotide sequence ID" value="XM_003039301.1"/>
</dbReference>
<evidence type="ECO:0000313" key="3">
    <source>
        <dbReference type="EMBL" id="EEU33634.1"/>
    </source>
</evidence>
<feature type="transmembrane region" description="Helical" evidence="2">
    <location>
        <begin position="326"/>
        <end position="344"/>
    </location>
</feature>
<dbReference type="OMA" id="DWIVILV"/>
<dbReference type="AlphaFoldDB" id="C7ZQS0"/>
<dbReference type="OrthoDB" id="8907274at2759"/>
<dbReference type="PANTHER" id="PTHR10165:SF154">
    <property type="entry name" value="PAP2 DOMAIN PROTEIN (AFU_ORTHOLOGUE AFUA_1G09730)"/>
    <property type="match status" value="1"/>
</dbReference>
<dbReference type="Proteomes" id="UP000005206">
    <property type="component" value="Unassembled WGS sequence"/>
</dbReference>
<dbReference type="InterPro" id="IPR036938">
    <property type="entry name" value="PAP2/HPO_sf"/>
</dbReference>
<evidence type="ECO:0000313" key="4">
    <source>
        <dbReference type="Proteomes" id="UP000005206"/>
    </source>
</evidence>
<dbReference type="InParanoid" id="C7ZQS0"/>
<feature type="region of interest" description="Disordered" evidence="1">
    <location>
        <begin position="383"/>
        <end position="413"/>
    </location>
</feature>
<feature type="compositionally biased region" description="Basic and acidic residues" evidence="1">
    <location>
        <begin position="394"/>
        <end position="413"/>
    </location>
</feature>
<dbReference type="PANTHER" id="PTHR10165">
    <property type="entry name" value="LIPID PHOSPHATE PHOSPHATASE"/>
    <property type="match status" value="1"/>
</dbReference>
<dbReference type="GO" id="GO:0016020">
    <property type="term" value="C:membrane"/>
    <property type="evidence" value="ECO:0007669"/>
    <property type="project" value="TreeGrafter"/>
</dbReference>
<protein>
    <submittedName>
        <fullName evidence="3">Uncharacterized protein</fullName>
    </submittedName>
</protein>
<keyword evidence="2" id="KW-1133">Transmembrane helix</keyword>
<dbReference type="STRING" id="660122.C7ZQS0"/>
<evidence type="ECO:0000256" key="2">
    <source>
        <dbReference type="SAM" id="Phobius"/>
    </source>
</evidence>
<dbReference type="KEGG" id="nhe:NECHADRAFT_98389"/>
<gene>
    <name evidence="3" type="ORF">NECHADRAFT_98389</name>
</gene>
<dbReference type="Gene3D" id="1.20.144.10">
    <property type="entry name" value="Phosphatidic acid phosphatase type 2/haloperoxidase"/>
    <property type="match status" value="2"/>
</dbReference>
<keyword evidence="4" id="KW-1185">Reference proteome</keyword>
<sequence>MVDSGIGNITGSLRRRFSVRLIISYALDWAILIFAAAIGVVFDRIEPAKRPFSPVDPNIAFPYTEHELVPIYLPFILAIGVPAVIVAVVFLIFVPRPTVPNGTPKTLIWHHKLWDSIMVLYKCHKEPLWQAPSRSSEPVLPRLEERKGSYCCQQYAGGYSWGNMNGQLVYASICQQTDSYKLDDGFRSYPSGHASSAAAGLVYASLFLASKFSVTIPFVMPSAAAAAGATGAASHTAFPSHLRPEADPYEPTRARGFDDRSATSSLTTKVSPFGDIGQHNAEIQSLRRQAAAPPIYLLVFTLLPFGVSIFIAGSRWYDMRHHGFDILFGYLMGVITSFYAFYYYHLPIRAGAGWAWGPRSDERAFWAGVGRLGYAGTDEELAEGRPSQNFQDVEQQRMDEADRAENRFRENRV</sequence>
<dbReference type="InterPro" id="IPR043216">
    <property type="entry name" value="PAP-like"/>
</dbReference>
<dbReference type="GO" id="GO:0008195">
    <property type="term" value="F:phosphatidate phosphatase activity"/>
    <property type="evidence" value="ECO:0007669"/>
    <property type="project" value="TreeGrafter"/>
</dbReference>
<dbReference type="eggNOG" id="KOG3030">
    <property type="taxonomic scope" value="Eukaryota"/>
</dbReference>
<feature type="transmembrane region" description="Helical" evidence="2">
    <location>
        <begin position="71"/>
        <end position="94"/>
    </location>
</feature>